<evidence type="ECO:0000313" key="2">
    <source>
        <dbReference type="Proteomes" id="UP000634136"/>
    </source>
</evidence>
<dbReference type="Proteomes" id="UP000634136">
    <property type="component" value="Unassembled WGS sequence"/>
</dbReference>
<protein>
    <submittedName>
        <fullName evidence="1">Uncharacterized protein</fullName>
    </submittedName>
</protein>
<sequence>MAQLAIRFHTALSLFHPSSKDTWTRASDNHDLG</sequence>
<keyword evidence="2" id="KW-1185">Reference proteome</keyword>
<evidence type="ECO:0000313" key="1">
    <source>
        <dbReference type="EMBL" id="KAF7812550.1"/>
    </source>
</evidence>
<accession>A0A834T0Q9</accession>
<organism evidence="1 2">
    <name type="scientific">Senna tora</name>
    <dbReference type="NCBI Taxonomy" id="362788"/>
    <lineage>
        <taxon>Eukaryota</taxon>
        <taxon>Viridiplantae</taxon>
        <taxon>Streptophyta</taxon>
        <taxon>Embryophyta</taxon>
        <taxon>Tracheophyta</taxon>
        <taxon>Spermatophyta</taxon>
        <taxon>Magnoliopsida</taxon>
        <taxon>eudicotyledons</taxon>
        <taxon>Gunneridae</taxon>
        <taxon>Pentapetalae</taxon>
        <taxon>rosids</taxon>
        <taxon>fabids</taxon>
        <taxon>Fabales</taxon>
        <taxon>Fabaceae</taxon>
        <taxon>Caesalpinioideae</taxon>
        <taxon>Cassia clade</taxon>
        <taxon>Senna</taxon>
    </lineage>
</organism>
<proteinExistence type="predicted"/>
<comment type="caution">
    <text evidence="1">The sequence shown here is derived from an EMBL/GenBank/DDBJ whole genome shotgun (WGS) entry which is preliminary data.</text>
</comment>
<dbReference type="EMBL" id="JAAIUW010000010">
    <property type="protein sequence ID" value="KAF7812550.1"/>
    <property type="molecule type" value="Genomic_DNA"/>
</dbReference>
<name>A0A834T0Q9_9FABA</name>
<gene>
    <name evidence="1" type="ORF">G2W53_033526</name>
</gene>
<dbReference type="AlphaFoldDB" id="A0A834T0Q9"/>
<reference evidence="1" key="1">
    <citation type="submission" date="2020-09" db="EMBL/GenBank/DDBJ databases">
        <title>Genome-Enabled Discovery of Anthraquinone Biosynthesis in Senna tora.</title>
        <authorList>
            <person name="Kang S.-H."/>
            <person name="Pandey R.P."/>
            <person name="Lee C.-M."/>
            <person name="Sim J.-S."/>
            <person name="Jeong J.-T."/>
            <person name="Choi B.-S."/>
            <person name="Jung M."/>
            <person name="Ginzburg D."/>
            <person name="Zhao K."/>
            <person name="Won S.Y."/>
            <person name="Oh T.-J."/>
            <person name="Yu Y."/>
            <person name="Kim N.-H."/>
            <person name="Lee O.R."/>
            <person name="Lee T.-H."/>
            <person name="Bashyal P."/>
            <person name="Kim T.-S."/>
            <person name="Lee W.-H."/>
            <person name="Kawkins C."/>
            <person name="Kim C.-K."/>
            <person name="Kim J.S."/>
            <person name="Ahn B.O."/>
            <person name="Rhee S.Y."/>
            <person name="Sohng J.K."/>
        </authorList>
    </citation>
    <scope>NUCLEOTIDE SEQUENCE</scope>
    <source>
        <tissue evidence="1">Leaf</tissue>
    </source>
</reference>